<evidence type="ECO:0000256" key="1">
    <source>
        <dbReference type="SAM" id="SignalP"/>
    </source>
</evidence>
<dbReference type="EMBL" id="KB203049">
    <property type="protein sequence ID" value="ESO86552.1"/>
    <property type="molecule type" value="Genomic_DNA"/>
</dbReference>
<dbReference type="Proteomes" id="UP000030746">
    <property type="component" value="Unassembled WGS sequence"/>
</dbReference>
<dbReference type="CTD" id="20246943"/>
<feature type="chain" id="PRO_5004716214" description="LRRCT domain-containing protein" evidence="1">
    <location>
        <begin position="23"/>
        <end position="289"/>
    </location>
</feature>
<dbReference type="HOGENOM" id="CLU_964961_0_0_1"/>
<feature type="non-terminal residue" evidence="2">
    <location>
        <position position="289"/>
    </location>
</feature>
<evidence type="ECO:0000313" key="3">
    <source>
        <dbReference type="Proteomes" id="UP000030746"/>
    </source>
</evidence>
<dbReference type="InterPro" id="IPR032675">
    <property type="entry name" value="LRR_dom_sf"/>
</dbReference>
<dbReference type="GeneID" id="20246943"/>
<dbReference type="KEGG" id="lgi:LOTGIDRAFT_220592"/>
<sequence length="289" mass="33199">MEIWSTILLTIKVLINISMSFGKESDALPVCDSNTQSSKITCDINNNNTSTDILIKILNKLKNGRTFDNLHIRCQENSKIFWNSSAFVDTFKSLKVEECFCETDQTVIQINATNLQSLEFFKVNTEFFKYVEIDSSIHLSSLSINRCGLPAIPEFVLKMDRSNLQKLFLKTNQITHINCELFKGVPCLDKKCYLNLFGNQIVDIPDCVCKPSIIWYNINFYNNRISNVSNLQCLDQIHVDAQDNSIEELPNFTFIGTITIDFTFNKIKRIRRETFSKSKLCSTISLSYN</sequence>
<evidence type="ECO:0000313" key="2">
    <source>
        <dbReference type="EMBL" id="ESO86552.1"/>
    </source>
</evidence>
<proteinExistence type="predicted"/>
<evidence type="ECO:0008006" key="4">
    <source>
        <dbReference type="Google" id="ProtNLM"/>
    </source>
</evidence>
<organism evidence="2 3">
    <name type="scientific">Lottia gigantea</name>
    <name type="common">Giant owl limpet</name>
    <dbReference type="NCBI Taxonomy" id="225164"/>
    <lineage>
        <taxon>Eukaryota</taxon>
        <taxon>Metazoa</taxon>
        <taxon>Spiralia</taxon>
        <taxon>Lophotrochozoa</taxon>
        <taxon>Mollusca</taxon>
        <taxon>Gastropoda</taxon>
        <taxon>Patellogastropoda</taxon>
        <taxon>Lottioidea</taxon>
        <taxon>Lottiidae</taxon>
        <taxon>Lottia</taxon>
    </lineage>
</organism>
<dbReference type="RefSeq" id="XP_009062786.1">
    <property type="nucleotide sequence ID" value="XM_009064538.1"/>
</dbReference>
<keyword evidence="3" id="KW-1185">Reference proteome</keyword>
<dbReference type="Gene3D" id="3.80.10.10">
    <property type="entry name" value="Ribonuclease Inhibitor"/>
    <property type="match status" value="1"/>
</dbReference>
<keyword evidence="1" id="KW-0732">Signal</keyword>
<reference evidence="2 3" key="1">
    <citation type="journal article" date="2013" name="Nature">
        <title>Insights into bilaterian evolution from three spiralian genomes.</title>
        <authorList>
            <person name="Simakov O."/>
            <person name="Marletaz F."/>
            <person name="Cho S.J."/>
            <person name="Edsinger-Gonzales E."/>
            <person name="Havlak P."/>
            <person name="Hellsten U."/>
            <person name="Kuo D.H."/>
            <person name="Larsson T."/>
            <person name="Lv J."/>
            <person name="Arendt D."/>
            <person name="Savage R."/>
            <person name="Osoegawa K."/>
            <person name="de Jong P."/>
            <person name="Grimwood J."/>
            <person name="Chapman J.A."/>
            <person name="Shapiro H."/>
            <person name="Aerts A."/>
            <person name="Otillar R.P."/>
            <person name="Terry A.Y."/>
            <person name="Boore J.L."/>
            <person name="Grigoriev I.V."/>
            <person name="Lindberg D.R."/>
            <person name="Seaver E.C."/>
            <person name="Weisblat D.A."/>
            <person name="Putnam N.H."/>
            <person name="Rokhsar D.S."/>
        </authorList>
    </citation>
    <scope>NUCLEOTIDE SEQUENCE [LARGE SCALE GENOMIC DNA]</scope>
</reference>
<gene>
    <name evidence="2" type="ORF">LOTGIDRAFT_220592</name>
</gene>
<dbReference type="AlphaFoldDB" id="V3ZQD8"/>
<feature type="signal peptide" evidence="1">
    <location>
        <begin position="1"/>
        <end position="22"/>
    </location>
</feature>
<protein>
    <recommendedName>
        <fullName evidence="4">LRRCT domain-containing protein</fullName>
    </recommendedName>
</protein>
<accession>V3ZQD8</accession>
<dbReference type="SUPFAM" id="SSF52058">
    <property type="entry name" value="L domain-like"/>
    <property type="match status" value="1"/>
</dbReference>
<name>V3ZQD8_LOTGI</name>